<dbReference type="GO" id="GO:0019288">
    <property type="term" value="P:isopentenyl diphosphate biosynthetic process, methylerythritol 4-phosphate pathway"/>
    <property type="evidence" value="ECO:0007669"/>
    <property type="project" value="UniProtKB-UniRule"/>
</dbReference>
<evidence type="ECO:0000256" key="1">
    <source>
        <dbReference type="ARBA" id="ARBA00009684"/>
    </source>
</evidence>
<dbReference type="EMBL" id="JAERRA010000001">
    <property type="protein sequence ID" value="MBL0718809.1"/>
    <property type="molecule type" value="Genomic_DNA"/>
</dbReference>
<feature type="domain" description="GHMP kinase N-terminal" evidence="11">
    <location>
        <begin position="69"/>
        <end position="145"/>
    </location>
</feature>
<feature type="active site" evidence="10">
    <location>
        <position position="14"/>
    </location>
</feature>
<comment type="function">
    <text evidence="10">Catalyzes the phosphorylation of the position 2 hydroxy group of 4-diphosphocytidyl-2C-methyl-D-erythritol.</text>
</comment>
<dbReference type="InterPro" id="IPR013750">
    <property type="entry name" value="GHMP_kinase_C_dom"/>
</dbReference>
<organism evidence="13 14">
    <name type="scientific">Aquariibacter lacus</name>
    <dbReference type="NCBI Taxonomy" id="2801332"/>
    <lineage>
        <taxon>Bacteria</taxon>
        <taxon>Pseudomonadati</taxon>
        <taxon>Pseudomonadota</taxon>
        <taxon>Betaproteobacteria</taxon>
        <taxon>Burkholderiales</taxon>
        <taxon>Sphaerotilaceae</taxon>
        <taxon>Aquariibacter</taxon>
    </lineage>
</organism>
<dbReference type="InterPro" id="IPR036554">
    <property type="entry name" value="GHMP_kinase_C_sf"/>
</dbReference>
<dbReference type="InterPro" id="IPR014721">
    <property type="entry name" value="Ribsml_uS5_D2-typ_fold_subgr"/>
</dbReference>
<comment type="pathway">
    <text evidence="10">Isoprenoid biosynthesis; isopentenyl diphosphate biosynthesis via DXP pathway; isopentenyl diphosphate from 1-deoxy-D-xylulose 5-phosphate: step 3/6.</text>
</comment>
<dbReference type="GO" id="GO:0005524">
    <property type="term" value="F:ATP binding"/>
    <property type="evidence" value="ECO:0007669"/>
    <property type="project" value="UniProtKB-UniRule"/>
</dbReference>
<dbReference type="Gene3D" id="3.30.70.890">
    <property type="entry name" value="GHMP kinase, C-terminal domain"/>
    <property type="match status" value="1"/>
</dbReference>
<dbReference type="InterPro" id="IPR004424">
    <property type="entry name" value="IspE"/>
</dbReference>
<keyword evidence="4 10" id="KW-0808">Transferase</keyword>
<dbReference type="GO" id="GO:0016114">
    <property type="term" value="P:terpenoid biosynthetic process"/>
    <property type="evidence" value="ECO:0007669"/>
    <property type="project" value="UniProtKB-UniRule"/>
</dbReference>
<dbReference type="SUPFAM" id="SSF54211">
    <property type="entry name" value="Ribosomal protein S5 domain 2-like"/>
    <property type="match status" value="1"/>
</dbReference>
<name>A0A9X0XC48_9BURK</name>
<dbReference type="SUPFAM" id="SSF55060">
    <property type="entry name" value="GHMP Kinase, C-terminal domain"/>
    <property type="match status" value="1"/>
</dbReference>
<dbReference type="EC" id="2.7.1.148" evidence="2 10"/>
<keyword evidence="8 10" id="KW-0414">Isoprene biosynthesis</keyword>
<evidence type="ECO:0000259" key="11">
    <source>
        <dbReference type="Pfam" id="PF00288"/>
    </source>
</evidence>
<dbReference type="AlphaFoldDB" id="A0A9X0XC48"/>
<keyword evidence="5 10" id="KW-0547">Nucleotide-binding</keyword>
<evidence type="ECO:0000259" key="12">
    <source>
        <dbReference type="Pfam" id="PF08544"/>
    </source>
</evidence>
<proteinExistence type="inferred from homology"/>
<dbReference type="PIRSF" id="PIRSF010376">
    <property type="entry name" value="IspE"/>
    <property type="match status" value="1"/>
</dbReference>
<feature type="domain" description="GHMP kinase C-terminal" evidence="12">
    <location>
        <begin position="209"/>
        <end position="264"/>
    </location>
</feature>
<dbReference type="Pfam" id="PF08544">
    <property type="entry name" value="GHMP_kinases_C"/>
    <property type="match status" value="1"/>
</dbReference>
<dbReference type="Gene3D" id="3.30.230.10">
    <property type="match status" value="1"/>
</dbReference>
<dbReference type="Pfam" id="PF00288">
    <property type="entry name" value="GHMP_kinases_N"/>
    <property type="match status" value="1"/>
</dbReference>
<evidence type="ECO:0000256" key="8">
    <source>
        <dbReference type="ARBA" id="ARBA00023229"/>
    </source>
</evidence>
<gene>
    <name evidence="10 13" type="primary">ispE</name>
    <name evidence="13" type="ORF">JI742_02800</name>
</gene>
<dbReference type="NCBIfam" id="TIGR00154">
    <property type="entry name" value="ispE"/>
    <property type="match status" value="1"/>
</dbReference>
<keyword evidence="6 10" id="KW-0418">Kinase</keyword>
<keyword evidence="7 10" id="KW-0067">ATP-binding</keyword>
<dbReference type="InterPro" id="IPR006204">
    <property type="entry name" value="GHMP_kinase_N_dom"/>
</dbReference>
<evidence type="ECO:0000256" key="9">
    <source>
        <dbReference type="ARBA" id="ARBA00032554"/>
    </source>
</evidence>
<sequence length="287" mass="30827">MSLRALFDLPAPAKINLFLHVTGRRADGYHLLQSVFALVDWCDTLHLECRDDGRLQRHDLGPALPPDDLCLRAARALRQASGTRLGADLTIEKRLPWGAGLGGGSSDAATVLLGLNRLWGLHWPRERLAALALGLGADVPFFIGGRNAWVEGIGEQLQAIALPPQRWLLLKPPIAVPTAAIFASPLLGRNTKVATLLDFLADPTGFRHNDLQGPAMAYSSEVQEAVALAAQCGTHSRMTGSGSAVFAEIGSEAQAARARQILKELPDGWSGWLGRGLDHHPLLDFAS</sequence>
<dbReference type="PANTHER" id="PTHR43527:SF2">
    <property type="entry name" value="4-DIPHOSPHOCYTIDYL-2-C-METHYL-D-ERYTHRITOL KINASE, CHLOROPLASTIC"/>
    <property type="match status" value="1"/>
</dbReference>
<evidence type="ECO:0000256" key="2">
    <source>
        <dbReference type="ARBA" id="ARBA00012052"/>
    </source>
</evidence>
<feature type="active site" evidence="10">
    <location>
        <position position="138"/>
    </location>
</feature>
<comment type="caution">
    <text evidence="13">The sequence shown here is derived from an EMBL/GenBank/DDBJ whole genome shotgun (WGS) entry which is preliminary data.</text>
</comment>
<dbReference type="InterPro" id="IPR020568">
    <property type="entry name" value="Ribosomal_Su5_D2-typ_SF"/>
</dbReference>
<comment type="similarity">
    <text evidence="1 10">Belongs to the GHMP kinase family. IspE subfamily.</text>
</comment>
<evidence type="ECO:0000256" key="7">
    <source>
        <dbReference type="ARBA" id="ARBA00022840"/>
    </source>
</evidence>
<comment type="catalytic activity">
    <reaction evidence="10">
        <text>4-CDP-2-C-methyl-D-erythritol + ATP = 4-CDP-2-C-methyl-D-erythritol 2-phosphate + ADP + H(+)</text>
        <dbReference type="Rhea" id="RHEA:18437"/>
        <dbReference type="ChEBI" id="CHEBI:15378"/>
        <dbReference type="ChEBI" id="CHEBI:30616"/>
        <dbReference type="ChEBI" id="CHEBI:57823"/>
        <dbReference type="ChEBI" id="CHEBI:57919"/>
        <dbReference type="ChEBI" id="CHEBI:456216"/>
        <dbReference type="EC" id="2.7.1.148"/>
    </reaction>
</comment>
<dbReference type="PANTHER" id="PTHR43527">
    <property type="entry name" value="4-DIPHOSPHOCYTIDYL-2-C-METHYL-D-ERYTHRITOL KINASE, CHLOROPLASTIC"/>
    <property type="match status" value="1"/>
</dbReference>
<reference evidence="13 14" key="1">
    <citation type="submission" date="2021-01" db="EMBL/GenBank/DDBJ databases">
        <title>Piscinibacter sp. Jin2 Genome sequencing and assembly.</title>
        <authorList>
            <person name="Kim I."/>
        </authorList>
    </citation>
    <scope>NUCLEOTIDE SEQUENCE [LARGE SCALE GENOMIC DNA]</scope>
    <source>
        <strain evidence="13 14">Jin2</strain>
    </source>
</reference>
<feature type="binding site" evidence="10">
    <location>
        <begin position="96"/>
        <end position="106"/>
    </location>
    <ligand>
        <name>ATP</name>
        <dbReference type="ChEBI" id="CHEBI:30616"/>
    </ligand>
</feature>
<evidence type="ECO:0000313" key="13">
    <source>
        <dbReference type="EMBL" id="MBL0718809.1"/>
    </source>
</evidence>
<evidence type="ECO:0000256" key="5">
    <source>
        <dbReference type="ARBA" id="ARBA00022741"/>
    </source>
</evidence>
<evidence type="ECO:0000256" key="3">
    <source>
        <dbReference type="ARBA" id="ARBA00017473"/>
    </source>
</evidence>
<accession>A0A9X0XC48</accession>
<keyword evidence="14" id="KW-1185">Reference proteome</keyword>
<dbReference type="HAMAP" id="MF_00061">
    <property type="entry name" value="IspE"/>
    <property type="match status" value="1"/>
</dbReference>
<evidence type="ECO:0000313" key="14">
    <source>
        <dbReference type="Proteomes" id="UP000643207"/>
    </source>
</evidence>
<dbReference type="Proteomes" id="UP000643207">
    <property type="component" value="Unassembled WGS sequence"/>
</dbReference>
<evidence type="ECO:0000256" key="6">
    <source>
        <dbReference type="ARBA" id="ARBA00022777"/>
    </source>
</evidence>
<dbReference type="GO" id="GO:0050515">
    <property type="term" value="F:4-(cytidine 5'-diphospho)-2-C-methyl-D-erythritol kinase activity"/>
    <property type="evidence" value="ECO:0007669"/>
    <property type="project" value="UniProtKB-UniRule"/>
</dbReference>
<evidence type="ECO:0000256" key="4">
    <source>
        <dbReference type="ARBA" id="ARBA00022679"/>
    </source>
</evidence>
<protein>
    <recommendedName>
        <fullName evidence="3 10">4-diphosphocytidyl-2-C-methyl-D-erythritol kinase</fullName>
        <shortName evidence="10">CMK</shortName>
        <ecNumber evidence="2 10">2.7.1.148</ecNumber>
    </recommendedName>
    <alternativeName>
        <fullName evidence="9 10">4-(cytidine-5'-diphospho)-2-C-methyl-D-erythritol kinase</fullName>
    </alternativeName>
</protein>
<evidence type="ECO:0000256" key="10">
    <source>
        <dbReference type="HAMAP-Rule" id="MF_00061"/>
    </source>
</evidence>